<keyword evidence="3" id="KW-1185">Reference proteome</keyword>
<protein>
    <submittedName>
        <fullName evidence="2">Uncharacterized protein</fullName>
    </submittedName>
</protein>
<dbReference type="EMBL" id="WIGN01000029">
    <property type="protein sequence ID" value="KAF6816207.1"/>
    <property type="molecule type" value="Genomic_DNA"/>
</dbReference>
<feature type="region of interest" description="Disordered" evidence="1">
    <location>
        <begin position="105"/>
        <end position="129"/>
    </location>
</feature>
<name>A0A8H6JN44_9PEZI</name>
<feature type="compositionally biased region" description="Low complexity" evidence="1">
    <location>
        <begin position="178"/>
        <end position="198"/>
    </location>
</feature>
<proteinExistence type="predicted"/>
<evidence type="ECO:0000313" key="3">
    <source>
        <dbReference type="Proteomes" id="UP000652219"/>
    </source>
</evidence>
<accession>A0A8H6JN44</accession>
<feature type="region of interest" description="Disordered" evidence="1">
    <location>
        <begin position="450"/>
        <end position="478"/>
    </location>
</feature>
<evidence type="ECO:0000256" key="1">
    <source>
        <dbReference type="SAM" id="MobiDB-lite"/>
    </source>
</evidence>
<feature type="compositionally biased region" description="Low complexity" evidence="1">
    <location>
        <begin position="461"/>
        <end position="470"/>
    </location>
</feature>
<sequence>MCSVATRRQCDVVRIAAAGKFDEQKDNALVMDLLAHGCDDPECNQHAAIFNRAAIRSIQHTRYKFGACDDEPLGYENQLGAVRTTPRKHSMVDLTRLRKYEKRGILSGKEHHTNPPQQPSENATTAAMHDRVVVNRDVREVETSRAGADDQAARFQQFLRKLQRTAQGSPSKDKENIGGSSQRRTQDSSSSSTDTSGSVKRSLNPLAKEFAAISSKESPVVVEKRGSETSMNIPLSVLTQIMAKNDSVKESGDCSQPVLNKTIVDILRTFGIQNEGPQVAMPPSVGVPSVALPFGVPPLMVSPTVPSAFGLHGQAAMGPPPGLPYPTGQLGQAAMRPPPGIPYPAGQQLPTMPVPGTTPALSQQQPGAGGLPQGITGLPLLPLGQNPTQAGFNQAGLYQGGFGHGGPPLATNFGPPPARKPRVPDAMAQQQYEAYIEFRKANDPQYALECKQRQAKRAARSSTQPSSSSSKTVLKHGA</sequence>
<dbReference type="AlphaFoldDB" id="A0A8H6JN44"/>
<organism evidence="2 3">
    <name type="scientific">Colletotrichum sojae</name>
    <dbReference type="NCBI Taxonomy" id="2175907"/>
    <lineage>
        <taxon>Eukaryota</taxon>
        <taxon>Fungi</taxon>
        <taxon>Dikarya</taxon>
        <taxon>Ascomycota</taxon>
        <taxon>Pezizomycotina</taxon>
        <taxon>Sordariomycetes</taxon>
        <taxon>Hypocreomycetidae</taxon>
        <taxon>Glomerellales</taxon>
        <taxon>Glomerellaceae</taxon>
        <taxon>Colletotrichum</taxon>
        <taxon>Colletotrichum orchidearum species complex</taxon>
    </lineage>
</organism>
<gene>
    <name evidence="2" type="ORF">CSOJ01_03056</name>
</gene>
<evidence type="ECO:0000313" key="2">
    <source>
        <dbReference type="EMBL" id="KAF6816207.1"/>
    </source>
</evidence>
<comment type="caution">
    <text evidence="2">The sequence shown here is derived from an EMBL/GenBank/DDBJ whole genome shotgun (WGS) entry which is preliminary data.</text>
</comment>
<feature type="region of interest" description="Disordered" evidence="1">
    <location>
        <begin position="163"/>
        <end position="203"/>
    </location>
</feature>
<dbReference type="Proteomes" id="UP000652219">
    <property type="component" value="Unassembled WGS sequence"/>
</dbReference>
<reference evidence="2 3" key="1">
    <citation type="journal article" date="2020" name="Phytopathology">
        <title>Genome Sequence Resources of Colletotrichum truncatum, C. plurivorum, C. musicola, and C. sojae: Four Species Pathogenic to Soybean (Glycine max).</title>
        <authorList>
            <person name="Rogerio F."/>
            <person name="Boufleur T.R."/>
            <person name="Ciampi-Guillardi M."/>
            <person name="Sukno S.A."/>
            <person name="Thon M.R."/>
            <person name="Massola Junior N.S."/>
            <person name="Baroncelli R."/>
        </authorList>
    </citation>
    <scope>NUCLEOTIDE SEQUENCE [LARGE SCALE GENOMIC DNA]</scope>
    <source>
        <strain evidence="2 3">LFN0009</strain>
    </source>
</reference>